<comment type="caution">
    <text evidence="1">The sequence shown here is derived from an EMBL/GenBank/DDBJ whole genome shotgun (WGS) entry which is preliminary data.</text>
</comment>
<gene>
    <name evidence="1" type="ORF">SKAU_G00145870</name>
</gene>
<organism evidence="1 2">
    <name type="scientific">Synaphobranchus kaupii</name>
    <name type="common">Kaup's arrowtooth eel</name>
    <dbReference type="NCBI Taxonomy" id="118154"/>
    <lineage>
        <taxon>Eukaryota</taxon>
        <taxon>Metazoa</taxon>
        <taxon>Chordata</taxon>
        <taxon>Craniata</taxon>
        <taxon>Vertebrata</taxon>
        <taxon>Euteleostomi</taxon>
        <taxon>Actinopterygii</taxon>
        <taxon>Neopterygii</taxon>
        <taxon>Teleostei</taxon>
        <taxon>Anguilliformes</taxon>
        <taxon>Synaphobranchidae</taxon>
        <taxon>Synaphobranchus</taxon>
    </lineage>
</organism>
<proteinExistence type="predicted"/>
<keyword evidence="2" id="KW-1185">Reference proteome</keyword>
<sequence>MFLDRRRRLEYVGEAYADTMGQTGRVKPTFLWKVTIIFSLVTLHDDAVSIFRNRVGGGIIRPGFWGPWDVSGNFSFLFEVNHRSNVRICKSIIKAPRTVKCPGC</sequence>
<dbReference type="AlphaFoldDB" id="A0A9Q1FT27"/>
<protein>
    <submittedName>
        <fullName evidence="1">Uncharacterized protein</fullName>
    </submittedName>
</protein>
<reference evidence="1" key="1">
    <citation type="journal article" date="2023" name="Science">
        <title>Genome structures resolve the early diversification of teleost fishes.</title>
        <authorList>
            <person name="Parey E."/>
            <person name="Louis A."/>
            <person name="Montfort J."/>
            <person name="Bouchez O."/>
            <person name="Roques C."/>
            <person name="Iampietro C."/>
            <person name="Lluch J."/>
            <person name="Castinel A."/>
            <person name="Donnadieu C."/>
            <person name="Desvignes T."/>
            <person name="Floi Bucao C."/>
            <person name="Jouanno E."/>
            <person name="Wen M."/>
            <person name="Mejri S."/>
            <person name="Dirks R."/>
            <person name="Jansen H."/>
            <person name="Henkel C."/>
            <person name="Chen W.J."/>
            <person name="Zahm M."/>
            <person name="Cabau C."/>
            <person name="Klopp C."/>
            <person name="Thompson A.W."/>
            <person name="Robinson-Rechavi M."/>
            <person name="Braasch I."/>
            <person name="Lecointre G."/>
            <person name="Bobe J."/>
            <person name="Postlethwait J.H."/>
            <person name="Berthelot C."/>
            <person name="Roest Crollius H."/>
            <person name="Guiguen Y."/>
        </authorList>
    </citation>
    <scope>NUCLEOTIDE SEQUENCE</scope>
    <source>
        <strain evidence="1">WJC10195</strain>
    </source>
</reference>
<dbReference type="Proteomes" id="UP001152622">
    <property type="component" value="Chromosome 4"/>
</dbReference>
<dbReference type="EMBL" id="JAINUF010000004">
    <property type="protein sequence ID" value="KAJ8365756.1"/>
    <property type="molecule type" value="Genomic_DNA"/>
</dbReference>
<evidence type="ECO:0000313" key="1">
    <source>
        <dbReference type="EMBL" id="KAJ8365756.1"/>
    </source>
</evidence>
<evidence type="ECO:0000313" key="2">
    <source>
        <dbReference type="Proteomes" id="UP001152622"/>
    </source>
</evidence>
<accession>A0A9Q1FT27</accession>
<name>A0A9Q1FT27_SYNKA</name>